<dbReference type="PANTHER" id="PTHR45969:SF69">
    <property type="entry name" value="FINGER DOMAIN PROTEIN, PUTATIVE (AFU_ORTHOLOGUE AFUA_3G12190)-RELATED"/>
    <property type="match status" value="1"/>
</dbReference>
<keyword evidence="2 4" id="KW-0863">Zinc-finger</keyword>
<keyword evidence="3" id="KW-0862">Zinc</keyword>
<dbReference type="Proteomes" id="UP001203852">
    <property type="component" value="Unassembled WGS sequence"/>
</dbReference>
<dbReference type="PANTHER" id="PTHR45969">
    <property type="entry name" value="RING ZINC FINGER PROTEIN-RELATED"/>
    <property type="match status" value="1"/>
</dbReference>
<proteinExistence type="predicted"/>
<evidence type="ECO:0000256" key="4">
    <source>
        <dbReference type="PROSITE-ProRule" id="PRU00175"/>
    </source>
</evidence>
<name>A0AAN6E6E6_9EURO</name>
<keyword evidence="9" id="KW-1185">Reference proteome</keyword>
<dbReference type="GO" id="GO:0016567">
    <property type="term" value="P:protein ubiquitination"/>
    <property type="evidence" value="ECO:0007669"/>
    <property type="project" value="TreeGrafter"/>
</dbReference>
<dbReference type="CDD" id="cd16473">
    <property type="entry name" value="RING-H2_RNF103"/>
    <property type="match status" value="1"/>
</dbReference>
<dbReference type="PROSITE" id="PS50089">
    <property type="entry name" value="ZF_RING_2"/>
    <property type="match status" value="1"/>
</dbReference>
<gene>
    <name evidence="8" type="ORF">EDD36DRAFT_42542</name>
</gene>
<keyword evidence="1" id="KW-0479">Metal-binding</keyword>
<dbReference type="InterPro" id="IPR013083">
    <property type="entry name" value="Znf_RING/FYVE/PHD"/>
</dbReference>
<accession>A0AAN6E6E6</accession>
<dbReference type="InterPro" id="IPR001841">
    <property type="entry name" value="Znf_RING"/>
</dbReference>
<keyword evidence="6" id="KW-1133">Transmembrane helix</keyword>
<feature type="compositionally biased region" description="Polar residues" evidence="5">
    <location>
        <begin position="236"/>
        <end position="253"/>
    </location>
</feature>
<dbReference type="SMART" id="SM00184">
    <property type="entry name" value="RING"/>
    <property type="match status" value="1"/>
</dbReference>
<evidence type="ECO:0000313" key="9">
    <source>
        <dbReference type="Proteomes" id="UP001203852"/>
    </source>
</evidence>
<keyword evidence="6" id="KW-0812">Transmembrane</keyword>
<keyword evidence="6" id="KW-0472">Membrane</keyword>
<dbReference type="GO" id="GO:0061630">
    <property type="term" value="F:ubiquitin protein ligase activity"/>
    <property type="evidence" value="ECO:0007669"/>
    <property type="project" value="TreeGrafter"/>
</dbReference>
<evidence type="ECO:0000256" key="1">
    <source>
        <dbReference type="ARBA" id="ARBA00022723"/>
    </source>
</evidence>
<dbReference type="SUPFAM" id="SSF57850">
    <property type="entry name" value="RING/U-box"/>
    <property type="match status" value="1"/>
</dbReference>
<evidence type="ECO:0000256" key="2">
    <source>
        <dbReference type="ARBA" id="ARBA00022771"/>
    </source>
</evidence>
<feature type="transmembrane region" description="Helical" evidence="6">
    <location>
        <begin position="56"/>
        <end position="75"/>
    </location>
</feature>
<reference evidence="8" key="1">
    <citation type="journal article" date="2022" name="bioRxiv">
        <title>Deciphering the potential niche of two novel black yeast fungi from a biological soil crust based on their genomes, phenotypes, and melanin regulation.</title>
        <authorList>
            <consortium name="DOE Joint Genome Institute"/>
            <person name="Carr E.C."/>
            <person name="Barton Q."/>
            <person name="Grambo S."/>
            <person name="Sullivan M."/>
            <person name="Renfro C.M."/>
            <person name="Kuo A."/>
            <person name="Pangilinan J."/>
            <person name="Lipzen A."/>
            <person name="Keymanesh K."/>
            <person name="Savage E."/>
            <person name="Barry K."/>
            <person name="Grigoriev I.V."/>
            <person name="Riekhof W.R."/>
            <person name="Harris S.S."/>
        </authorList>
    </citation>
    <scope>NUCLEOTIDE SEQUENCE</scope>
    <source>
        <strain evidence="8">JF 03-4F</strain>
    </source>
</reference>
<dbReference type="EMBL" id="MU404350">
    <property type="protein sequence ID" value="KAI1618781.1"/>
    <property type="molecule type" value="Genomic_DNA"/>
</dbReference>
<evidence type="ECO:0000256" key="6">
    <source>
        <dbReference type="SAM" id="Phobius"/>
    </source>
</evidence>
<evidence type="ECO:0000256" key="5">
    <source>
        <dbReference type="SAM" id="MobiDB-lite"/>
    </source>
</evidence>
<dbReference type="GO" id="GO:0008270">
    <property type="term" value="F:zinc ion binding"/>
    <property type="evidence" value="ECO:0007669"/>
    <property type="project" value="UniProtKB-KW"/>
</dbReference>
<evidence type="ECO:0000313" key="8">
    <source>
        <dbReference type="EMBL" id="KAI1618781.1"/>
    </source>
</evidence>
<dbReference type="Pfam" id="PF13639">
    <property type="entry name" value="zf-RING_2"/>
    <property type="match status" value="1"/>
</dbReference>
<dbReference type="AlphaFoldDB" id="A0AAN6E6E6"/>
<feature type="region of interest" description="Disordered" evidence="5">
    <location>
        <begin position="218"/>
        <end position="274"/>
    </location>
</feature>
<organism evidence="8 9">
    <name type="scientific">Exophiala viscosa</name>
    <dbReference type="NCBI Taxonomy" id="2486360"/>
    <lineage>
        <taxon>Eukaryota</taxon>
        <taxon>Fungi</taxon>
        <taxon>Dikarya</taxon>
        <taxon>Ascomycota</taxon>
        <taxon>Pezizomycotina</taxon>
        <taxon>Eurotiomycetes</taxon>
        <taxon>Chaetothyriomycetidae</taxon>
        <taxon>Chaetothyriales</taxon>
        <taxon>Herpotrichiellaceae</taxon>
        <taxon>Exophiala</taxon>
    </lineage>
</organism>
<comment type="caution">
    <text evidence="8">The sequence shown here is derived from an EMBL/GenBank/DDBJ whole genome shotgun (WGS) entry which is preliminary data.</text>
</comment>
<evidence type="ECO:0000256" key="3">
    <source>
        <dbReference type="ARBA" id="ARBA00022833"/>
    </source>
</evidence>
<feature type="domain" description="RING-type" evidence="7">
    <location>
        <begin position="152"/>
        <end position="194"/>
    </location>
</feature>
<sequence>MYIPQQQTLSTPAISASAAVKVPTHTTFVLRAAIPSAKAEKNSTTESHTTSFNHDAIAFVAVVVTVLFCLVTLLIKSVHRDDDSVTSSITSESAWRVDFDPDSPDRSVVAKHHKRLKKLEQVAPAQSLSHWRAEKQETHVQTFATASTRLICAICIDLIQDSDRIRELHCGHVYHSQCLNLWVERGHHECPLCKYDILDLQKQAMKAHGLQDAGRVEEQYHGSPNPTGDAAPAVTTDEQPVQIQDSPAQSQPASDEAQNEASISSAGANAEEAH</sequence>
<dbReference type="Gene3D" id="3.30.40.10">
    <property type="entry name" value="Zinc/RING finger domain, C3HC4 (zinc finger)"/>
    <property type="match status" value="1"/>
</dbReference>
<protein>
    <recommendedName>
        <fullName evidence="7">RING-type domain-containing protein</fullName>
    </recommendedName>
</protein>
<evidence type="ECO:0000259" key="7">
    <source>
        <dbReference type="PROSITE" id="PS50089"/>
    </source>
</evidence>